<feature type="region of interest" description="Disordered" evidence="1">
    <location>
        <begin position="1"/>
        <end position="24"/>
    </location>
</feature>
<dbReference type="GO" id="GO:0003743">
    <property type="term" value="F:translation initiation factor activity"/>
    <property type="evidence" value="ECO:0007669"/>
    <property type="project" value="UniProtKB-KW"/>
</dbReference>
<protein>
    <submittedName>
        <fullName evidence="2">Translation initiation factor IF-2</fullName>
    </submittedName>
</protein>
<sequence length="77" mass="8184">METSIVQGRKSCSRKHSPQGTGHGDVCLKSLLPCRGAASTPASGRTTDLSTAHVIAFLSNRDLTCDVFLSNVNPREV</sequence>
<name>A0AAD9F832_DISEL</name>
<keyword evidence="3" id="KW-1185">Reference proteome</keyword>
<keyword evidence="2" id="KW-0396">Initiation factor</keyword>
<organism evidence="2 3">
    <name type="scientific">Dissostichus eleginoides</name>
    <name type="common">Patagonian toothfish</name>
    <name type="synonym">Dissostichus amissus</name>
    <dbReference type="NCBI Taxonomy" id="100907"/>
    <lineage>
        <taxon>Eukaryota</taxon>
        <taxon>Metazoa</taxon>
        <taxon>Chordata</taxon>
        <taxon>Craniata</taxon>
        <taxon>Vertebrata</taxon>
        <taxon>Euteleostomi</taxon>
        <taxon>Actinopterygii</taxon>
        <taxon>Neopterygii</taxon>
        <taxon>Teleostei</taxon>
        <taxon>Neoteleostei</taxon>
        <taxon>Acanthomorphata</taxon>
        <taxon>Eupercaria</taxon>
        <taxon>Perciformes</taxon>
        <taxon>Notothenioidei</taxon>
        <taxon>Nototheniidae</taxon>
        <taxon>Dissostichus</taxon>
    </lineage>
</organism>
<dbReference type="AlphaFoldDB" id="A0AAD9F832"/>
<dbReference type="Proteomes" id="UP001228049">
    <property type="component" value="Unassembled WGS sequence"/>
</dbReference>
<evidence type="ECO:0000313" key="3">
    <source>
        <dbReference type="Proteomes" id="UP001228049"/>
    </source>
</evidence>
<keyword evidence="2" id="KW-0648">Protein biosynthesis</keyword>
<accession>A0AAD9F832</accession>
<evidence type="ECO:0000256" key="1">
    <source>
        <dbReference type="SAM" id="MobiDB-lite"/>
    </source>
</evidence>
<dbReference type="EMBL" id="JASDAP010000017">
    <property type="protein sequence ID" value="KAK1889160.1"/>
    <property type="molecule type" value="Genomic_DNA"/>
</dbReference>
<comment type="caution">
    <text evidence="2">The sequence shown here is derived from an EMBL/GenBank/DDBJ whole genome shotgun (WGS) entry which is preliminary data.</text>
</comment>
<gene>
    <name evidence="2" type="ORF">KUDE01_013838</name>
</gene>
<reference evidence="2" key="1">
    <citation type="submission" date="2023-04" db="EMBL/GenBank/DDBJ databases">
        <title>Chromosome-level genome of Chaenocephalus aceratus.</title>
        <authorList>
            <person name="Park H."/>
        </authorList>
    </citation>
    <scope>NUCLEOTIDE SEQUENCE</scope>
    <source>
        <strain evidence="2">DE</strain>
        <tissue evidence="2">Muscle</tissue>
    </source>
</reference>
<evidence type="ECO:0000313" key="2">
    <source>
        <dbReference type="EMBL" id="KAK1889160.1"/>
    </source>
</evidence>
<proteinExistence type="predicted"/>